<dbReference type="Proteomes" id="UP001597532">
    <property type="component" value="Unassembled WGS sequence"/>
</dbReference>
<dbReference type="SUPFAM" id="SSF53474">
    <property type="entry name" value="alpha/beta-Hydrolases"/>
    <property type="match status" value="2"/>
</dbReference>
<dbReference type="InterPro" id="IPR050261">
    <property type="entry name" value="FrsA_esterase"/>
</dbReference>
<accession>A0ABW5VA97</accession>
<dbReference type="RefSeq" id="WP_251807309.1">
    <property type="nucleotide sequence ID" value="NZ_CP166679.1"/>
</dbReference>
<dbReference type="EC" id="3.4.-.-" evidence="2"/>
<proteinExistence type="predicted"/>
<dbReference type="Pfam" id="PF05448">
    <property type="entry name" value="AXE1"/>
    <property type="match status" value="1"/>
</dbReference>
<evidence type="ECO:0000313" key="3">
    <source>
        <dbReference type="Proteomes" id="UP001597532"/>
    </source>
</evidence>
<evidence type="ECO:0000259" key="1">
    <source>
        <dbReference type="Pfam" id="PF05448"/>
    </source>
</evidence>
<dbReference type="EMBL" id="JBHUOK010000003">
    <property type="protein sequence ID" value="MFD2788403.1"/>
    <property type="molecule type" value="Genomic_DNA"/>
</dbReference>
<dbReference type="InterPro" id="IPR008391">
    <property type="entry name" value="AXE1_dom"/>
</dbReference>
<sequence length="674" mass="75609">MNLFLVESVVNAQNPEESVFHINRGKTLDWISYKSHDDALQRIISNEAFYHLEKRKEVIDGLRTKLDWLSYRDSIKIILNSPLSKFAKTPLNPQLTGVVDREDFRVEKIIFESHPGFYVTASLFLPNQRQDPAPAIIYTSGHTSLGFRSEGYQHVILNLVSKGFIVLAYDPIGQGERLQYHDAKSGNSTIGGPTKEHSYAGAQTLLWGASLSDYFIWDGIRAVDYLYTRPEVDVTRIGITGRSGGGTQTAMIAACDERIYAAAPEAFITNYKRLLQSSGIQDAEQNLYHGISKGIDHPDFLHVRMPKPSLIITTINDFFSIQGARETFSEVKKSYTALGKEDNIQMVEDMGKHESTKLNRMAMYGFFQNHLSLPGDTDDIEIEPFPVEALWSTQTGQTSSSLSGKTVFNLNMEYFGGKSTLKPLLSEHRIELSGIKLDRNLSAAVFTGKIERNGIEVEKYFLENTKGDYALPVYMATNGNSKADKVLLWLHPKGKEIILESKYINEILDQGYTVVSADLPGMGELHNPDFSGDGIIQQVPFNYLFGANLVGKSIAGIQAESIDLLVQFIHGDPPNKMRKFHALIENATSSSFLHYIALNNPFDRSVVYNPYVSDSEYITKEYYNPEEAFISVPGSLPYYNLLNLVELHPKDSLKLINSTLSDRTVDELIDFLAK</sequence>
<dbReference type="GO" id="GO:0016787">
    <property type="term" value="F:hydrolase activity"/>
    <property type="evidence" value="ECO:0007669"/>
    <property type="project" value="UniProtKB-KW"/>
</dbReference>
<name>A0ABW5VA97_9FLAO</name>
<dbReference type="PANTHER" id="PTHR22946:SF8">
    <property type="entry name" value="ACETYL XYLAN ESTERASE DOMAIN-CONTAINING PROTEIN"/>
    <property type="match status" value="1"/>
</dbReference>
<organism evidence="2 3">
    <name type="scientific">Arenibacter antarcticus</name>
    <dbReference type="NCBI Taxonomy" id="2040469"/>
    <lineage>
        <taxon>Bacteria</taxon>
        <taxon>Pseudomonadati</taxon>
        <taxon>Bacteroidota</taxon>
        <taxon>Flavobacteriia</taxon>
        <taxon>Flavobacteriales</taxon>
        <taxon>Flavobacteriaceae</taxon>
        <taxon>Arenibacter</taxon>
    </lineage>
</organism>
<keyword evidence="3" id="KW-1185">Reference proteome</keyword>
<protein>
    <submittedName>
        <fullName evidence="2">Alpha/beta hydrolase family protein</fullName>
        <ecNumber evidence="2">3.4.-.-</ecNumber>
    </submittedName>
</protein>
<dbReference type="Gene3D" id="3.40.50.1820">
    <property type="entry name" value="alpha/beta hydrolase"/>
    <property type="match status" value="2"/>
</dbReference>
<keyword evidence="2" id="KW-0378">Hydrolase</keyword>
<comment type="caution">
    <text evidence="2">The sequence shown here is derived from an EMBL/GenBank/DDBJ whole genome shotgun (WGS) entry which is preliminary data.</text>
</comment>
<dbReference type="PANTHER" id="PTHR22946">
    <property type="entry name" value="DIENELACTONE HYDROLASE DOMAIN-CONTAINING PROTEIN-RELATED"/>
    <property type="match status" value="1"/>
</dbReference>
<feature type="domain" description="Acetyl xylan esterase" evidence="1">
    <location>
        <begin position="85"/>
        <end position="279"/>
    </location>
</feature>
<evidence type="ECO:0000313" key="2">
    <source>
        <dbReference type="EMBL" id="MFD2788403.1"/>
    </source>
</evidence>
<dbReference type="InterPro" id="IPR029058">
    <property type="entry name" value="AB_hydrolase_fold"/>
</dbReference>
<gene>
    <name evidence="2" type="ORF">ACFS1K_01365</name>
</gene>
<reference evidence="3" key="1">
    <citation type="journal article" date="2019" name="Int. J. Syst. Evol. Microbiol.">
        <title>The Global Catalogue of Microorganisms (GCM) 10K type strain sequencing project: providing services to taxonomists for standard genome sequencing and annotation.</title>
        <authorList>
            <consortium name="The Broad Institute Genomics Platform"/>
            <consortium name="The Broad Institute Genome Sequencing Center for Infectious Disease"/>
            <person name="Wu L."/>
            <person name="Ma J."/>
        </authorList>
    </citation>
    <scope>NUCLEOTIDE SEQUENCE [LARGE SCALE GENOMIC DNA]</scope>
    <source>
        <strain evidence="3">KCTC 52924</strain>
    </source>
</reference>